<feature type="domain" description="Histone chaperone RTT106/FACT complex subunit SPT16-like middle" evidence="11">
    <location>
        <begin position="180"/>
        <end position="270"/>
    </location>
</feature>
<dbReference type="PRINTS" id="PR00887">
    <property type="entry name" value="SSRCOGNITION"/>
</dbReference>
<dbReference type="InterPro" id="IPR050454">
    <property type="entry name" value="RTT106/SSRP1_HistChap/FACT"/>
</dbReference>
<dbReference type="AlphaFoldDB" id="F1KVT9"/>
<name>F1KVT9_ASCSU</name>
<evidence type="ECO:0000256" key="9">
    <source>
        <dbReference type="RuleBase" id="RU364013"/>
    </source>
</evidence>
<evidence type="ECO:0000256" key="2">
    <source>
        <dbReference type="ARBA" id="ARBA00022454"/>
    </source>
</evidence>
<evidence type="ECO:0000256" key="4">
    <source>
        <dbReference type="ARBA" id="ARBA00022763"/>
    </source>
</evidence>
<dbReference type="GO" id="GO:0042393">
    <property type="term" value="F:histone binding"/>
    <property type="evidence" value="ECO:0007669"/>
    <property type="project" value="TreeGrafter"/>
</dbReference>
<keyword evidence="7 9" id="KW-0234">DNA repair</keyword>
<evidence type="ECO:0000256" key="3">
    <source>
        <dbReference type="ARBA" id="ARBA00022705"/>
    </source>
</evidence>
<dbReference type="CDD" id="cd13230">
    <property type="entry name" value="PH1_SSRP1-like"/>
    <property type="match status" value="1"/>
</dbReference>
<dbReference type="PANTHER" id="PTHR45849">
    <property type="entry name" value="FACT COMPLEX SUBUNIT SSRP1"/>
    <property type="match status" value="1"/>
</dbReference>
<dbReference type="Gene3D" id="2.30.29.30">
    <property type="entry name" value="Pleckstrin-homology domain (PH domain)/Phosphotyrosine-binding domain (PTB)"/>
    <property type="match status" value="1"/>
</dbReference>
<comment type="similarity">
    <text evidence="1 9">Belongs to the SSRP1 family.</text>
</comment>
<dbReference type="SUPFAM" id="SSF50729">
    <property type="entry name" value="PH domain-like"/>
    <property type="match status" value="1"/>
</dbReference>
<evidence type="ECO:0000256" key="1">
    <source>
        <dbReference type="ARBA" id="ARBA00010060"/>
    </source>
</evidence>
<keyword evidence="4 9" id="KW-0227">DNA damage</keyword>
<evidence type="ECO:0000256" key="7">
    <source>
        <dbReference type="ARBA" id="ARBA00023204"/>
    </source>
</evidence>
<dbReference type="GO" id="GO:0003677">
    <property type="term" value="F:DNA binding"/>
    <property type="evidence" value="ECO:0007669"/>
    <property type="project" value="InterPro"/>
</dbReference>
<dbReference type="Pfam" id="PF21103">
    <property type="entry name" value="PH1_SSRP1-like"/>
    <property type="match status" value="1"/>
</dbReference>
<dbReference type="InterPro" id="IPR011993">
    <property type="entry name" value="PH-like_dom_sf"/>
</dbReference>
<dbReference type="InterPro" id="IPR048993">
    <property type="entry name" value="SSRP1-like_PH1"/>
</dbReference>
<organism evidence="12">
    <name type="scientific">Ascaris suum</name>
    <name type="common">Pig roundworm</name>
    <name type="synonym">Ascaris lumbricoides</name>
    <dbReference type="NCBI Taxonomy" id="6253"/>
    <lineage>
        <taxon>Eukaryota</taxon>
        <taxon>Metazoa</taxon>
        <taxon>Ecdysozoa</taxon>
        <taxon>Nematoda</taxon>
        <taxon>Chromadorea</taxon>
        <taxon>Rhabditida</taxon>
        <taxon>Spirurina</taxon>
        <taxon>Ascaridomorpha</taxon>
        <taxon>Ascaridoidea</taxon>
        <taxon>Ascarididae</taxon>
        <taxon>Ascaris</taxon>
    </lineage>
</organism>
<accession>F1KVT9</accession>
<dbReference type="Pfam" id="PF08512">
    <property type="entry name" value="Rttp106-like_middle"/>
    <property type="match status" value="1"/>
</dbReference>
<feature type="compositionally biased region" description="Basic and acidic residues" evidence="10">
    <location>
        <begin position="297"/>
        <end position="309"/>
    </location>
</feature>
<dbReference type="Gene3D" id="2.30.29.150">
    <property type="match status" value="1"/>
</dbReference>
<evidence type="ECO:0000256" key="5">
    <source>
        <dbReference type="ARBA" id="ARBA00023015"/>
    </source>
</evidence>
<keyword evidence="2 9" id="KW-0158">Chromosome</keyword>
<dbReference type="GO" id="GO:1902275">
    <property type="term" value="P:regulation of chromatin organization"/>
    <property type="evidence" value="ECO:0007669"/>
    <property type="project" value="TreeGrafter"/>
</dbReference>
<evidence type="ECO:0000256" key="6">
    <source>
        <dbReference type="ARBA" id="ARBA00023163"/>
    </source>
</evidence>
<comment type="function">
    <text evidence="9">Component of the FACT complex, a general chromatin factor that acts to reorganize nucleosomes. The FACT complex is involved in multiple processes that require DNA as a template such as mRNA elongation, DNA replication and DNA repair. During transcription elongation the FACT complex acts as a histone chaperone that both destabilizes and restores nucleosomal structure. It facilitates the passage of RNA polymerase II and transcription by promoting the dissociation of one histone H2A-H2B dimer from the nucleosome, then subsequently promotes the reestablishment of the nucleosome following the passage of RNA polymerase II.</text>
</comment>
<dbReference type="FunFam" id="2.30.29.30:FF:000098">
    <property type="entry name" value="Fact complex subunit ssrp1"/>
    <property type="match status" value="1"/>
</dbReference>
<evidence type="ECO:0000256" key="10">
    <source>
        <dbReference type="SAM" id="MobiDB-lite"/>
    </source>
</evidence>
<keyword evidence="5 9" id="KW-0805">Transcription regulation</keyword>
<dbReference type="EMBL" id="JI166719">
    <property type="protein sequence ID" value="ADY41993.1"/>
    <property type="molecule type" value="mRNA"/>
</dbReference>
<dbReference type="PANTHER" id="PTHR45849:SF1">
    <property type="entry name" value="FACT COMPLEX SUBUNIT SSRP1"/>
    <property type="match status" value="1"/>
</dbReference>
<keyword evidence="8 9" id="KW-0539">Nucleus</keyword>
<dbReference type="GO" id="GO:0031491">
    <property type="term" value="F:nucleosome binding"/>
    <property type="evidence" value="ECO:0007669"/>
    <property type="project" value="TreeGrafter"/>
</dbReference>
<dbReference type="GO" id="GO:0006281">
    <property type="term" value="P:DNA repair"/>
    <property type="evidence" value="ECO:0007669"/>
    <property type="project" value="UniProtKB-KW"/>
</dbReference>
<dbReference type="GO" id="GO:0035101">
    <property type="term" value="C:FACT complex"/>
    <property type="evidence" value="ECO:0007669"/>
    <property type="project" value="TreeGrafter"/>
</dbReference>
<feature type="compositionally biased region" description="Acidic residues" evidence="10">
    <location>
        <begin position="310"/>
        <end position="324"/>
    </location>
</feature>
<sequence length="422" mass="49527">MEMRFHIPTDPDADEDADPVEEFRRAVMQYAGIETETDQPVATLQQILCTTPRGRYDIKVYQNHLSLHGKTYDYKIPIKTIMRLFLLPHKDGRHMYFVISLNPPIRQGQTRYHFLVLEFAKDEEVELDLGLTQEQLKEQYKGKLDKKLSGNVFEVVSKIFRVMVDMKITVPGSFVGHSGTPAIMCAHKQASGFLYPLEKGFVYVHKPPMYIRFEEISSVNFARSDVSTRSFDFEVEMKGGSTLVFNSVEKEEYNRLFDFVNNKHLRIRNAKRMDKPNYSEDKFAGSDDEIDPYKETVKQEAKDKAAARDTDEDSDSEDEDYDVEADAKWKRPIGATHREDQDRKVKKNMKATLATRVRYQRTVTLRARRKKRSRRSRKPRKRRKKHPRRVAKGRRKPRKRRKKHPRRVAKGRRKPRKEAEGS</sequence>
<dbReference type="FunFam" id="2.30.29.150:FF:000001">
    <property type="entry name" value="Fact complex subunit ssrp1"/>
    <property type="match status" value="1"/>
</dbReference>
<protein>
    <recommendedName>
        <fullName evidence="9">FACT complex subunit SSRP1</fullName>
    </recommendedName>
</protein>
<feature type="region of interest" description="Disordered" evidence="10">
    <location>
        <begin position="297"/>
        <end position="422"/>
    </location>
</feature>
<dbReference type="GO" id="GO:0006260">
    <property type="term" value="P:DNA replication"/>
    <property type="evidence" value="ECO:0007669"/>
    <property type="project" value="UniProtKB-KW"/>
</dbReference>
<dbReference type="InterPro" id="IPR013719">
    <property type="entry name" value="RTT106/SPT16-like_middle_dom"/>
</dbReference>
<reference evidence="12" key="1">
    <citation type="journal article" date="2011" name="Genome Res.">
        <title>Deep small RNA sequencing from the nematode Ascaris reveals conservation, functional diversification, and novel developmental profiles.</title>
        <authorList>
            <person name="Wang J."/>
            <person name="Czech B."/>
            <person name="Crunk A."/>
            <person name="Wallace A."/>
            <person name="Mitreva M."/>
            <person name="Hannon G.J."/>
            <person name="Davis R.E."/>
        </authorList>
    </citation>
    <scope>NUCLEOTIDE SEQUENCE</scope>
</reference>
<proteinExistence type="evidence at transcript level"/>
<comment type="subcellular location">
    <subcellularLocation>
        <location evidence="9">Nucleus</location>
    </subcellularLocation>
    <subcellularLocation>
        <location evidence="9">Chromosome</location>
    </subcellularLocation>
</comment>
<dbReference type="InterPro" id="IPR000969">
    <property type="entry name" value="SSRP1/POB3"/>
</dbReference>
<keyword evidence="3 9" id="KW-0235">DNA replication</keyword>
<feature type="compositionally biased region" description="Basic residues" evidence="10">
    <location>
        <begin position="366"/>
        <end position="416"/>
    </location>
</feature>
<evidence type="ECO:0000256" key="8">
    <source>
        <dbReference type="ARBA" id="ARBA00023242"/>
    </source>
</evidence>
<keyword evidence="6 9" id="KW-0804">Transcription</keyword>
<evidence type="ECO:0000259" key="11">
    <source>
        <dbReference type="SMART" id="SM01287"/>
    </source>
</evidence>
<dbReference type="SMART" id="SM01287">
    <property type="entry name" value="Rtt106"/>
    <property type="match status" value="1"/>
</dbReference>
<dbReference type="CDD" id="cd13231">
    <property type="entry name" value="PH2_SSRP1-like"/>
    <property type="match status" value="1"/>
</dbReference>
<evidence type="ECO:0000313" key="12">
    <source>
        <dbReference type="EMBL" id="ADY41993.1"/>
    </source>
</evidence>